<organism evidence="2 3">
    <name type="scientific">Coffea arabica</name>
    <name type="common">Arabian coffee</name>
    <dbReference type="NCBI Taxonomy" id="13443"/>
    <lineage>
        <taxon>Eukaryota</taxon>
        <taxon>Viridiplantae</taxon>
        <taxon>Streptophyta</taxon>
        <taxon>Embryophyta</taxon>
        <taxon>Tracheophyta</taxon>
        <taxon>Spermatophyta</taxon>
        <taxon>Magnoliopsida</taxon>
        <taxon>eudicotyledons</taxon>
        <taxon>Gunneridae</taxon>
        <taxon>Pentapetalae</taxon>
        <taxon>asterids</taxon>
        <taxon>lamiids</taxon>
        <taxon>Gentianales</taxon>
        <taxon>Rubiaceae</taxon>
        <taxon>Ixoroideae</taxon>
        <taxon>Gardenieae complex</taxon>
        <taxon>Bertiereae - Coffeeae clade</taxon>
        <taxon>Coffeeae</taxon>
        <taxon>Coffea</taxon>
    </lineage>
</organism>
<dbReference type="Proteomes" id="UP001652660">
    <property type="component" value="Chromosome 8c"/>
</dbReference>
<proteinExistence type="predicted"/>
<dbReference type="SUPFAM" id="SSF50249">
    <property type="entry name" value="Nucleic acid-binding proteins"/>
    <property type="match status" value="1"/>
</dbReference>
<accession>A0A6P6U2F4</accession>
<dbReference type="InterPro" id="IPR012340">
    <property type="entry name" value="NA-bd_OB-fold"/>
</dbReference>
<evidence type="ECO:0000313" key="3">
    <source>
        <dbReference type="RefSeq" id="XP_027084849.1"/>
    </source>
</evidence>
<dbReference type="RefSeq" id="XP_027084849.1">
    <property type="nucleotide sequence ID" value="XM_027229048.2"/>
</dbReference>
<dbReference type="Pfam" id="PF08646">
    <property type="entry name" value="Rep_fac-A_C"/>
    <property type="match status" value="1"/>
</dbReference>
<reference evidence="2" key="1">
    <citation type="journal article" date="2025" name="Foods">
        <title>Unveiling the Microbial Signatures of Arabica Coffee Cherries: Insights into Ripeness Specific Diversity, Functional Traits, and Implications for Quality and Safety.</title>
        <authorList>
            <consortium name="RefSeq"/>
            <person name="Tenea G.N."/>
            <person name="Cifuentes V."/>
            <person name="Reyes P."/>
            <person name="Cevallos-Vallejos M."/>
        </authorList>
    </citation>
    <scope>NUCLEOTIDE SEQUENCE [LARGE SCALE GENOMIC DNA]</scope>
</reference>
<dbReference type="InterPro" id="IPR013955">
    <property type="entry name" value="Rep_factor-A_C"/>
</dbReference>
<reference evidence="3" key="2">
    <citation type="submission" date="2025-08" db="UniProtKB">
        <authorList>
            <consortium name="RefSeq"/>
        </authorList>
    </citation>
    <scope>IDENTIFICATION</scope>
    <source>
        <tissue evidence="3">Leaves</tissue>
    </source>
</reference>
<protein>
    <recommendedName>
        <fullName evidence="1">Replication factor A C-terminal domain-containing protein</fullName>
    </recommendedName>
</protein>
<sequence>MSCGKCNRATAADYGIEFTSNSCKEKSPAVPRCRFDIDLSDASGVIPASVFGDLAEKLLTFTALEAMDHFNQNQELPLELVHNGLKTKTFLLHLKPVQTQLADARQRYTVLHYSELEQGIDSAHPMEQPAALPISAEHRIETAQLLTPGESNSGSKARLHLTDKFDEAETAGADDFLIATENSNKRTKLG</sequence>
<name>A0A6P6U2F4_COFAR</name>
<evidence type="ECO:0000313" key="2">
    <source>
        <dbReference type="Proteomes" id="UP001652660"/>
    </source>
</evidence>
<dbReference type="Gene3D" id="2.40.50.140">
    <property type="entry name" value="Nucleic acid-binding proteins"/>
    <property type="match status" value="1"/>
</dbReference>
<gene>
    <name evidence="3" type="primary">LOC113706950</name>
</gene>
<feature type="domain" description="Replication factor A C-terminal" evidence="1">
    <location>
        <begin position="3"/>
        <end position="118"/>
    </location>
</feature>
<dbReference type="AlphaFoldDB" id="A0A6P6U2F4"/>
<keyword evidence="2" id="KW-1185">Reference proteome</keyword>
<dbReference type="GeneID" id="113706950"/>
<evidence type="ECO:0000259" key="1">
    <source>
        <dbReference type="Pfam" id="PF08646"/>
    </source>
</evidence>